<gene>
    <name evidence="1" type="ORF">D9615_005043</name>
</gene>
<sequence length="104" mass="12260">MVMINYRLGGWVMSMEEALKWAARLSNKPVEEVDFDYAMMILLRHLTKRHIHISIRYPHHDWRRGDDPKKLEPCKMRKIDLVIGKAVNRAGIRDIQFMTADGIL</sequence>
<name>A0A8H5HH77_9AGAR</name>
<dbReference type="OrthoDB" id="3227112at2759"/>
<dbReference type="EMBL" id="JAACJP010000007">
    <property type="protein sequence ID" value="KAF5383279.1"/>
    <property type="molecule type" value="Genomic_DNA"/>
</dbReference>
<organism evidence="1 2">
    <name type="scientific">Tricholomella constricta</name>
    <dbReference type="NCBI Taxonomy" id="117010"/>
    <lineage>
        <taxon>Eukaryota</taxon>
        <taxon>Fungi</taxon>
        <taxon>Dikarya</taxon>
        <taxon>Basidiomycota</taxon>
        <taxon>Agaricomycotina</taxon>
        <taxon>Agaricomycetes</taxon>
        <taxon>Agaricomycetidae</taxon>
        <taxon>Agaricales</taxon>
        <taxon>Tricholomatineae</taxon>
        <taxon>Lyophyllaceae</taxon>
        <taxon>Tricholomella</taxon>
    </lineage>
</organism>
<proteinExistence type="predicted"/>
<protein>
    <submittedName>
        <fullName evidence="1">Uncharacterized protein</fullName>
    </submittedName>
</protein>
<keyword evidence="2" id="KW-1185">Reference proteome</keyword>
<dbReference type="AlphaFoldDB" id="A0A8H5HH77"/>
<reference evidence="1 2" key="1">
    <citation type="journal article" date="2020" name="ISME J.">
        <title>Uncovering the hidden diversity of litter-decomposition mechanisms in mushroom-forming fungi.</title>
        <authorList>
            <person name="Floudas D."/>
            <person name="Bentzer J."/>
            <person name="Ahren D."/>
            <person name="Johansson T."/>
            <person name="Persson P."/>
            <person name="Tunlid A."/>
        </authorList>
    </citation>
    <scope>NUCLEOTIDE SEQUENCE [LARGE SCALE GENOMIC DNA]</scope>
    <source>
        <strain evidence="1 2">CBS 661.87</strain>
    </source>
</reference>
<accession>A0A8H5HH77</accession>
<comment type="caution">
    <text evidence="1">The sequence shown here is derived from an EMBL/GenBank/DDBJ whole genome shotgun (WGS) entry which is preliminary data.</text>
</comment>
<evidence type="ECO:0000313" key="1">
    <source>
        <dbReference type="EMBL" id="KAF5383279.1"/>
    </source>
</evidence>
<evidence type="ECO:0000313" key="2">
    <source>
        <dbReference type="Proteomes" id="UP000565441"/>
    </source>
</evidence>
<dbReference type="Proteomes" id="UP000565441">
    <property type="component" value="Unassembled WGS sequence"/>
</dbReference>